<dbReference type="Pfam" id="PF22784">
    <property type="entry name" value="PTP-SAK"/>
    <property type="match status" value="1"/>
</dbReference>
<organism evidence="3 4">
    <name type="scientific">Methanospirillum lacunae</name>
    <dbReference type="NCBI Taxonomy" id="668570"/>
    <lineage>
        <taxon>Archaea</taxon>
        <taxon>Methanobacteriati</taxon>
        <taxon>Methanobacteriota</taxon>
        <taxon>Stenosarchaea group</taxon>
        <taxon>Methanomicrobia</taxon>
        <taxon>Methanomicrobiales</taxon>
        <taxon>Methanospirillaceae</taxon>
        <taxon>Methanospirillum</taxon>
    </lineage>
</organism>
<dbReference type="InterPro" id="IPR000242">
    <property type="entry name" value="PTP_cat"/>
</dbReference>
<keyword evidence="1" id="KW-0378">Hydrolase</keyword>
<dbReference type="SUPFAM" id="SSF52799">
    <property type="entry name" value="(Phosphotyrosine protein) phosphatases II"/>
    <property type="match status" value="1"/>
</dbReference>
<dbReference type="EMBL" id="QGMY01000008">
    <property type="protein sequence ID" value="PWR71650.1"/>
    <property type="molecule type" value="Genomic_DNA"/>
</dbReference>
<dbReference type="Gene3D" id="3.90.190.10">
    <property type="entry name" value="Protein tyrosine phosphatase superfamily"/>
    <property type="match status" value="1"/>
</dbReference>
<name>A0A2V2MZA7_9EURY</name>
<evidence type="ECO:0000259" key="2">
    <source>
        <dbReference type="PROSITE" id="PS50056"/>
    </source>
</evidence>
<dbReference type="PANTHER" id="PTHR23339">
    <property type="entry name" value="TYROSINE SPECIFIC PROTEIN PHOSPHATASE AND DUAL SPECIFICITY PROTEIN PHOSPHATASE"/>
    <property type="match status" value="1"/>
</dbReference>
<evidence type="ECO:0000256" key="1">
    <source>
        <dbReference type="ARBA" id="ARBA00022801"/>
    </source>
</evidence>
<feature type="domain" description="Tyrosine specific protein phosphatases" evidence="2">
    <location>
        <begin position="67"/>
        <end position="120"/>
    </location>
</feature>
<dbReference type="InterPro" id="IPR050561">
    <property type="entry name" value="PTP"/>
</dbReference>
<proteinExistence type="predicted"/>
<dbReference type="AlphaFoldDB" id="A0A2V2MZA7"/>
<dbReference type="Proteomes" id="UP000245657">
    <property type="component" value="Unassembled WGS sequence"/>
</dbReference>
<dbReference type="InterPro" id="IPR057023">
    <property type="entry name" value="PTP-SAK"/>
</dbReference>
<keyword evidence="4" id="KW-1185">Reference proteome</keyword>
<reference evidence="3 4" key="1">
    <citation type="submission" date="2018-05" db="EMBL/GenBank/DDBJ databases">
        <title>Draft genome of Methanospirillum lacunae Ki8-1.</title>
        <authorList>
            <person name="Dueholm M.S."/>
            <person name="Nielsen P.H."/>
            <person name="Bakmann L.F."/>
            <person name="Otzen D.E."/>
        </authorList>
    </citation>
    <scope>NUCLEOTIDE SEQUENCE [LARGE SCALE GENOMIC DNA]</scope>
    <source>
        <strain evidence="3 4">Ki8-1</strain>
    </source>
</reference>
<protein>
    <recommendedName>
        <fullName evidence="2">Tyrosine specific protein phosphatases domain-containing protein</fullName>
    </recommendedName>
</protein>
<accession>A0A2V2MZA7</accession>
<dbReference type="PROSITE" id="PS00383">
    <property type="entry name" value="TYR_PHOSPHATASE_1"/>
    <property type="match status" value="1"/>
</dbReference>
<evidence type="ECO:0000313" key="4">
    <source>
        <dbReference type="Proteomes" id="UP000245657"/>
    </source>
</evidence>
<gene>
    <name evidence="3" type="ORF">DK846_12430</name>
</gene>
<dbReference type="GO" id="GO:0004725">
    <property type="term" value="F:protein tyrosine phosphatase activity"/>
    <property type="evidence" value="ECO:0007669"/>
    <property type="project" value="InterPro"/>
</dbReference>
<sequence>MPGRYESITEFDARILRLSIRHVVCLTPIKEVIDKSPDYYSSISTGKHPWLFHHFPISDYGVPDDRDTFLFLSELMAKSIFAGDAVLVHCGAGIGRTGTFAIVLVMALGMSRQDGAAAVRMADAEPEGMGQRVLIDWCADELRKKSEIEETCKSE</sequence>
<dbReference type="InterPro" id="IPR000387">
    <property type="entry name" value="Tyr_Pase_dom"/>
</dbReference>
<evidence type="ECO:0000313" key="3">
    <source>
        <dbReference type="EMBL" id="PWR71650.1"/>
    </source>
</evidence>
<dbReference type="InterPro" id="IPR029021">
    <property type="entry name" value="Prot-tyrosine_phosphatase-like"/>
</dbReference>
<comment type="caution">
    <text evidence="3">The sequence shown here is derived from an EMBL/GenBank/DDBJ whole genome shotgun (WGS) entry which is preliminary data.</text>
</comment>
<dbReference type="InterPro" id="IPR016130">
    <property type="entry name" value="Tyr_Pase_AS"/>
</dbReference>
<dbReference type="PROSITE" id="PS50056">
    <property type="entry name" value="TYR_PHOSPHATASE_2"/>
    <property type="match status" value="1"/>
</dbReference>
<dbReference type="PRINTS" id="PR00700">
    <property type="entry name" value="PRTYPHPHTASE"/>
</dbReference>